<dbReference type="AlphaFoldDB" id="A0A850GZ10"/>
<sequence length="63" mass="7019">MSVAAVGLETSIVGVSPFYLRLATMNAGLNLTIVRFEPAFNPSNHLISPDRPDLFLVSFLRRW</sequence>
<gene>
    <name evidence="1" type="ORF">HUV48_07425</name>
</gene>
<organism evidence="1 2">
    <name type="scientific">Qipengyuania atrilutea</name>
    <dbReference type="NCBI Taxonomy" id="2744473"/>
    <lineage>
        <taxon>Bacteria</taxon>
        <taxon>Pseudomonadati</taxon>
        <taxon>Pseudomonadota</taxon>
        <taxon>Alphaproteobacteria</taxon>
        <taxon>Sphingomonadales</taxon>
        <taxon>Erythrobacteraceae</taxon>
        <taxon>Qipengyuania</taxon>
    </lineage>
</organism>
<evidence type="ECO:0000313" key="2">
    <source>
        <dbReference type="Proteomes" id="UP000561438"/>
    </source>
</evidence>
<dbReference type="EMBL" id="JABWGV010000002">
    <property type="protein sequence ID" value="NVD44851.1"/>
    <property type="molecule type" value="Genomic_DNA"/>
</dbReference>
<comment type="caution">
    <text evidence="1">The sequence shown here is derived from an EMBL/GenBank/DDBJ whole genome shotgun (WGS) entry which is preliminary data.</text>
</comment>
<dbReference type="RefSeq" id="WP_176267146.1">
    <property type="nucleotide sequence ID" value="NZ_JABWGV010000002.1"/>
</dbReference>
<protein>
    <submittedName>
        <fullName evidence="1">Uncharacterized protein</fullName>
    </submittedName>
</protein>
<keyword evidence="2" id="KW-1185">Reference proteome</keyword>
<accession>A0A850GZ10</accession>
<name>A0A850GZ10_9SPHN</name>
<proteinExistence type="predicted"/>
<reference evidence="1 2" key="1">
    <citation type="submission" date="2020-06" db="EMBL/GenBank/DDBJ databases">
        <title>Altererythrobacter sp. HHU K3-1.</title>
        <authorList>
            <person name="Zhang D."/>
            <person name="Xue H."/>
        </authorList>
    </citation>
    <scope>NUCLEOTIDE SEQUENCE [LARGE SCALE GENOMIC DNA]</scope>
    <source>
        <strain evidence="1 2">HHU K3-1</strain>
    </source>
</reference>
<dbReference type="Proteomes" id="UP000561438">
    <property type="component" value="Unassembled WGS sequence"/>
</dbReference>
<evidence type="ECO:0000313" key="1">
    <source>
        <dbReference type="EMBL" id="NVD44851.1"/>
    </source>
</evidence>